<dbReference type="OrthoDB" id="5505095at2"/>
<keyword evidence="3" id="KW-1185">Reference proteome</keyword>
<dbReference type="InterPro" id="IPR007505">
    <property type="entry name" value="PDDEXK_7"/>
</dbReference>
<organism evidence="2 3">
    <name type="scientific">Microvenator marinus</name>
    <dbReference type="NCBI Taxonomy" id="2600177"/>
    <lineage>
        <taxon>Bacteria</taxon>
        <taxon>Deltaproteobacteria</taxon>
        <taxon>Bradymonadales</taxon>
        <taxon>Microvenatoraceae</taxon>
        <taxon>Microvenator</taxon>
    </lineage>
</organism>
<dbReference type="AlphaFoldDB" id="A0A5B8XVJ9"/>
<feature type="domain" description="DUF2357" evidence="1">
    <location>
        <begin position="1"/>
        <end position="243"/>
    </location>
</feature>
<reference evidence="2 3" key="1">
    <citation type="submission" date="2019-08" db="EMBL/GenBank/DDBJ databases">
        <authorList>
            <person name="Liang Q."/>
        </authorList>
    </citation>
    <scope>NUCLEOTIDE SEQUENCE [LARGE SCALE GENOMIC DNA]</scope>
    <source>
        <strain evidence="2 3">V1718</strain>
    </source>
</reference>
<proteinExistence type="predicted"/>
<dbReference type="RefSeq" id="WP_146963180.1">
    <property type="nucleotide sequence ID" value="NZ_CP042467.1"/>
</dbReference>
<dbReference type="Pfam" id="PF04411">
    <property type="entry name" value="PDDEXK_7"/>
    <property type="match status" value="1"/>
</dbReference>
<protein>
    <submittedName>
        <fullName evidence="2">DUF2357 domain-containing protein</fullName>
    </submittedName>
</protein>
<sequence length="581" mass="67458">MDFQNHVGRRTLPIRYKLRSGQMVDEVFECEVHATKLDIQTDYRDLSAEIDRAFPLWRYSLNALTDGSEGKGRQGPHFPLLWLKRFESLHHELADGVRRVLNAPHNRLTETVRWKKPAQIKGALSPRQEERIKEGLQAGHFERRYAITEKRLHVDTMENRFVKMVVAEVCRNLKRFASELSRVDGEHETFSEAFVNQIVRWKEPFETNLNHPLFREVGDFRGMMQESLTLQGRAGYSEVYRCWEELKLYFNVLDQGVAVGTKTIAQLYEVWCLLEVKRLLVDELGFVETRQRVGCLFWLFDAKYRLNPDMEPDRVPDDAINQMHRFRDAITRQVGPGERVRPVVGAFALYPGFFHQSAENMEAVHPYFQEVDEVGIGAFPLLPSPDGRAWLTRYFKERFGVVDDRVFAWKSARIPTAGMRHERYTNLTMVVTGPPQRIGQDDANPRSQDYLEGFRSGAARWFHMRFEASEREGIDPYIIREVRFLVISDRTVPHQAYWVWPVLNVELKPRNTLRAEQAGGMSTSTADYWLFELGPPQPLPNPLANFPQRGHHLKFVSLPNIWTATSFATLPSVYEFLSTAL</sequence>
<evidence type="ECO:0000313" key="3">
    <source>
        <dbReference type="Proteomes" id="UP000321595"/>
    </source>
</evidence>
<evidence type="ECO:0000313" key="2">
    <source>
        <dbReference type="EMBL" id="QED29942.1"/>
    </source>
</evidence>
<gene>
    <name evidence="2" type="ORF">FRD01_22430</name>
</gene>
<dbReference type="Proteomes" id="UP000321595">
    <property type="component" value="Chromosome"/>
</dbReference>
<evidence type="ECO:0000259" key="1">
    <source>
        <dbReference type="Pfam" id="PF09823"/>
    </source>
</evidence>
<dbReference type="EMBL" id="CP042467">
    <property type="protein sequence ID" value="QED29942.1"/>
    <property type="molecule type" value="Genomic_DNA"/>
</dbReference>
<name>A0A5B8XVJ9_9DELT</name>
<dbReference type="KEGG" id="bbae:FRD01_22430"/>
<dbReference type="InterPro" id="IPR018633">
    <property type="entry name" value="DUF2357"/>
</dbReference>
<dbReference type="Pfam" id="PF09823">
    <property type="entry name" value="DUF2357"/>
    <property type="match status" value="1"/>
</dbReference>
<accession>A0A5B8XVJ9</accession>